<feature type="DNA-binding region" description="Fork-head" evidence="6">
    <location>
        <begin position="102"/>
        <end position="189"/>
    </location>
</feature>
<evidence type="ECO:0000259" key="8">
    <source>
        <dbReference type="PROSITE" id="PS50039"/>
    </source>
</evidence>
<keyword evidence="10" id="KW-1185">Reference proteome</keyword>
<dbReference type="Pfam" id="PF00250">
    <property type="entry name" value="Forkhead"/>
    <property type="match status" value="1"/>
</dbReference>
<dbReference type="PROSITE" id="PS00657">
    <property type="entry name" value="FORK_HEAD_1"/>
    <property type="match status" value="1"/>
</dbReference>
<evidence type="ECO:0000313" key="10">
    <source>
        <dbReference type="Proteomes" id="UP000827092"/>
    </source>
</evidence>
<dbReference type="InterPro" id="IPR030456">
    <property type="entry name" value="TF_fork_head_CS_2"/>
</dbReference>
<dbReference type="InterPro" id="IPR018122">
    <property type="entry name" value="TF_fork_head_CS_1"/>
</dbReference>
<protein>
    <recommendedName>
        <fullName evidence="8">Fork-head domain-containing protein</fullName>
    </recommendedName>
</protein>
<dbReference type="PROSITE" id="PS00658">
    <property type="entry name" value="FORK_HEAD_2"/>
    <property type="match status" value="1"/>
</dbReference>
<dbReference type="Gene3D" id="1.10.10.10">
    <property type="entry name" value="Winged helix-like DNA-binding domain superfamily/Winged helix DNA-binding domain"/>
    <property type="match status" value="1"/>
</dbReference>
<feature type="region of interest" description="Disordered" evidence="7">
    <location>
        <begin position="1"/>
        <end position="24"/>
    </location>
</feature>
<proteinExistence type="predicted"/>
<accession>A0AAV6U032</accession>
<dbReference type="InterPro" id="IPR036388">
    <property type="entry name" value="WH-like_DNA-bd_sf"/>
</dbReference>
<keyword evidence="5 6" id="KW-0539">Nucleus</keyword>
<dbReference type="InterPro" id="IPR047119">
    <property type="entry name" value="FOXN2/3-like"/>
</dbReference>
<dbReference type="InterPro" id="IPR001766">
    <property type="entry name" value="Fork_head_dom"/>
</dbReference>
<dbReference type="GO" id="GO:0000987">
    <property type="term" value="F:cis-regulatory region sequence-specific DNA binding"/>
    <property type="evidence" value="ECO:0007669"/>
    <property type="project" value="TreeGrafter"/>
</dbReference>
<comment type="subcellular location">
    <subcellularLocation>
        <location evidence="1 6">Nucleus</location>
    </subcellularLocation>
</comment>
<feature type="domain" description="Fork-head" evidence="8">
    <location>
        <begin position="102"/>
        <end position="189"/>
    </location>
</feature>
<name>A0AAV6U032_9ARAC</name>
<dbReference type="InterPro" id="IPR036390">
    <property type="entry name" value="WH_DNA-bd_sf"/>
</dbReference>
<dbReference type="PANTHER" id="PTHR13962">
    <property type="entry name" value="FORKHEAD BOX PROTEIN N3-LIKE PROTEIN-RELATED"/>
    <property type="match status" value="1"/>
</dbReference>
<feature type="compositionally biased region" description="Low complexity" evidence="7">
    <location>
        <begin position="311"/>
        <end position="320"/>
    </location>
</feature>
<dbReference type="PANTHER" id="PTHR13962:SF22">
    <property type="entry name" value="FORKHEAD BOX PROTEIN N3-LIKE PROTEIN"/>
    <property type="match status" value="1"/>
</dbReference>
<dbReference type="SUPFAM" id="SSF46785">
    <property type="entry name" value="Winged helix' DNA-binding domain"/>
    <property type="match status" value="1"/>
</dbReference>
<gene>
    <name evidence="9" type="ORF">JTE90_015929</name>
</gene>
<keyword evidence="3 6" id="KW-0238">DNA-binding</keyword>
<dbReference type="AlphaFoldDB" id="A0AAV6U032"/>
<evidence type="ECO:0000256" key="5">
    <source>
        <dbReference type="ARBA" id="ARBA00023242"/>
    </source>
</evidence>
<evidence type="ECO:0000256" key="1">
    <source>
        <dbReference type="ARBA" id="ARBA00004123"/>
    </source>
</evidence>
<dbReference type="PRINTS" id="PR00053">
    <property type="entry name" value="FORKHEAD"/>
</dbReference>
<dbReference type="EMBL" id="JAFNEN010000783">
    <property type="protein sequence ID" value="KAG8177374.1"/>
    <property type="molecule type" value="Genomic_DNA"/>
</dbReference>
<dbReference type="GO" id="GO:0005634">
    <property type="term" value="C:nucleus"/>
    <property type="evidence" value="ECO:0007669"/>
    <property type="project" value="UniProtKB-SubCell"/>
</dbReference>
<comment type="caution">
    <text evidence="9">The sequence shown here is derived from an EMBL/GenBank/DDBJ whole genome shotgun (WGS) entry which is preliminary data.</text>
</comment>
<evidence type="ECO:0000256" key="2">
    <source>
        <dbReference type="ARBA" id="ARBA00023015"/>
    </source>
</evidence>
<evidence type="ECO:0000256" key="6">
    <source>
        <dbReference type="PROSITE-ProRule" id="PRU00089"/>
    </source>
</evidence>
<evidence type="ECO:0000313" key="9">
    <source>
        <dbReference type="EMBL" id="KAG8177374.1"/>
    </source>
</evidence>
<dbReference type="PROSITE" id="PS50039">
    <property type="entry name" value="FORK_HEAD_3"/>
    <property type="match status" value="1"/>
</dbReference>
<keyword evidence="4" id="KW-0804">Transcription</keyword>
<keyword evidence="2" id="KW-0805">Transcription regulation</keyword>
<reference evidence="9 10" key="1">
    <citation type="journal article" date="2022" name="Nat. Ecol. Evol.">
        <title>A masculinizing supergene underlies an exaggerated male reproductive morph in a spider.</title>
        <authorList>
            <person name="Hendrickx F."/>
            <person name="De Corte Z."/>
            <person name="Sonet G."/>
            <person name="Van Belleghem S.M."/>
            <person name="Kostlbacher S."/>
            <person name="Vangestel C."/>
        </authorList>
    </citation>
    <scope>NUCLEOTIDE SEQUENCE [LARGE SCALE GENOMIC DNA]</scope>
    <source>
        <strain evidence="9">W744_W776</strain>
    </source>
</reference>
<evidence type="ECO:0000256" key="4">
    <source>
        <dbReference type="ARBA" id="ARBA00023163"/>
    </source>
</evidence>
<dbReference type="SMART" id="SM00339">
    <property type="entry name" value="FH"/>
    <property type="match status" value="1"/>
</dbReference>
<dbReference type="Proteomes" id="UP000827092">
    <property type="component" value="Unassembled WGS sequence"/>
</dbReference>
<sequence>MAVEEPQPNCEEGHQNEGGGDEELTSLAWLQDTNLLKDFRMGAYEGEDNTRDTDCVDEGSVEDVVVATGNAEQDMCEECEQNVEPNAAEHCPYDPAVHSHSKPPFSFSCLIFMAIEASPRKALPVKDIYGWILDKFPYFQGAPAGWKNSVRHNLSLSKCFRKVEKQKGLNCGKGSLWCIDAEFRPNLLQALQKAPSMANIEFSHFSTTLQNGSPDSEIKPCLLVSSQEAIQIPSPELFPFLSRRLTSTLKDPEVDAAATMLTLKNGPAHAMHNGSDESENESLQINSKFSRKRLRLKQHPWPHKRTRVHTPSRPIITSSPSEDHTYSACSASDQQQQLPLVAPTHDAEEGAHALMNLAEIASKRLLRKSIHQRRS</sequence>
<evidence type="ECO:0000256" key="7">
    <source>
        <dbReference type="SAM" id="MobiDB-lite"/>
    </source>
</evidence>
<feature type="region of interest" description="Disordered" evidence="7">
    <location>
        <begin position="302"/>
        <end position="334"/>
    </location>
</feature>
<dbReference type="GO" id="GO:0003700">
    <property type="term" value="F:DNA-binding transcription factor activity"/>
    <property type="evidence" value="ECO:0007669"/>
    <property type="project" value="InterPro"/>
</dbReference>
<evidence type="ECO:0000256" key="3">
    <source>
        <dbReference type="ARBA" id="ARBA00023125"/>
    </source>
</evidence>
<organism evidence="9 10">
    <name type="scientific">Oedothorax gibbosus</name>
    <dbReference type="NCBI Taxonomy" id="931172"/>
    <lineage>
        <taxon>Eukaryota</taxon>
        <taxon>Metazoa</taxon>
        <taxon>Ecdysozoa</taxon>
        <taxon>Arthropoda</taxon>
        <taxon>Chelicerata</taxon>
        <taxon>Arachnida</taxon>
        <taxon>Araneae</taxon>
        <taxon>Araneomorphae</taxon>
        <taxon>Entelegynae</taxon>
        <taxon>Araneoidea</taxon>
        <taxon>Linyphiidae</taxon>
        <taxon>Erigoninae</taxon>
        <taxon>Oedothorax</taxon>
    </lineage>
</organism>